<sequence length="214" mass="24389">MTVNGLTEQTIFQQNGNTFQAEGRDIRILARYEEPLVVLLGNVLSDEECDELIRLAKDRMKRSKIGSTREVDAIRTSSGMFFANNENDLIVNIEKRITKIMNVPVEHGDGLQILQYLPGQEYKAHTDYFLPTSQAAKNNRISTIVIYLNNVEQGGETVFPQLKLSVTPQKGTAVYFEYFYEDDNINKLTLHAGAPVITGEKWVATQWMRRQKTK</sequence>
<dbReference type="InterPro" id="IPR045054">
    <property type="entry name" value="P4HA-like"/>
</dbReference>
<dbReference type="PANTHER" id="PTHR10869">
    <property type="entry name" value="PROLYL 4-HYDROXYLASE ALPHA SUBUNIT"/>
    <property type="match status" value="1"/>
</dbReference>
<evidence type="ECO:0000259" key="7">
    <source>
        <dbReference type="PROSITE" id="PS51471"/>
    </source>
</evidence>
<dbReference type="InterPro" id="IPR044862">
    <property type="entry name" value="Pro_4_hyd_alph_FE2OG_OXY"/>
</dbReference>
<name>A0A8J3ABY6_9BACI</name>
<keyword evidence="4" id="KW-0223">Dioxygenase</keyword>
<keyword evidence="3" id="KW-0847">Vitamin C</keyword>
<dbReference type="GO" id="GO:0005506">
    <property type="term" value="F:iron ion binding"/>
    <property type="evidence" value="ECO:0007669"/>
    <property type="project" value="InterPro"/>
</dbReference>
<dbReference type="GO" id="GO:0031418">
    <property type="term" value="F:L-ascorbic acid binding"/>
    <property type="evidence" value="ECO:0007669"/>
    <property type="project" value="UniProtKB-KW"/>
</dbReference>
<evidence type="ECO:0000256" key="1">
    <source>
        <dbReference type="ARBA" id="ARBA00001961"/>
    </source>
</evidence>
<dbReference type="PROSITE" id="PS51471">
    <property type="entry name" value="FE2OG_OXY"/>
    <property type="match status" value="1"/>
</dbReference>
<keyword evidence="6" id="KW-0408">Iron</keyword>
<proteinExistence type="predicted"/>
<dbReference type="Gene3D" id="2.60.120.620">
    <property type="entry name" value="q2cbj1_9rhob like domain"/>
    <property type="match status" value="1"/>
</dbReference>
<comment type="cofactor">
    <cofactor evidence="1">
        <name>L-ascorbate</name>
        <dbReference type="ChEBI" id="CHEBI:38290"/>
    </cofactor>
</comment>
<organism evidence="8 9">
    <name type="scientific">Gottfriedia solisilvae</name>
    <dbReference type="NCBI Taxonomy" id="1516104"/>
    <lineage>
        <taxon>Bacteria</taxon>
        <taxon>Bacillati</taxon>
        <taxon>Bacillota</taxon>
        <taxon>Bacilli</taxon>
        <taxon>Bacillales</taxon>
        <taxon>Bacillaceae</taxon>
        <taxon>Gottfriedia</taxon>
    </lineage>
</organism>
<dbReference type="InterPro" id="IPR006620">
    <property type="entry name" value="Pro_4_hyd_alph"/>
</dbReference>
<evidence type="ECO:0000313" key="8">
    <source>
        <dbReference type="EMBL" id="GGI10149.1"/>
    </source>
</evidence>
<dbReference type="SMART" id="SM00702">
    <property type="entry name" value="P4Hc"/>
    <property type="match status" value="1"/>
</dbReference>
<dbReference type="AlphaFoldDB" id="A0A8J3ABY6"/>
<accession>A0A8J3ABY6</accession>
<dbReference type="InterPro" id="IPR005123">
    <property type="entry name" value="Oxoglu/Fe-dep_dioxygenase_dom"/>
</dbReference>
<evidence type="ECO:0000256" key="5">
    <source>
        <dbReference type="ARBA" id="ARBA00023002"/>
    </source>
</evidence>
<dbReference type="Proteomes" id="UP000626244">
    <property type="component" value="Unassembled WGS sequence"/>
</dbReference>
<evidence type="ECO:0000256" key="3">
    <source>
        <dbReference type="ARBA" id="ARBA00022896"/>
    </source>
</evidence>
<evidence type="ECO:0000313" key="9">
    <source>
        <dbReference type="Proteomes" id="UP000626244"/>
    </source>
</evidence>
<evidence type="ECO:0000256" key="6">
    <source>
        <dbReference type="ARBA" id="ARBA00023004"/>
    </source>
</evidence>
<comment type="caution">
    <text evidence="8">The sequence shown here is derived from an EMBL/GenBank/DDBJ whole genome shotgun (WGS) entry which is preliminary data.</text>
</comment>
<keyword evidence="9" id="KW-1185">Reference proteome</keyword>
<dbReference type="Pfam" id="PF13640">
    <property type="entry name" value="2OG-FeII_Oxy_3"/>
    <property type="match status" value="1"/>
</dbReference>
<gene>
    <name evidence="8" type="ORF">GCM10007380_01340</name>
</gene>
<protein>
    <submittedName>
        <fullName evidence="8">2OG-Fe(II) oxygenase</fullName>
    </submittedName>
</protein>
<dbReference type="EMBL" id="BMHB01000001">
    <property type="protein sequence ID" value="GGI10149.1"/>
    <property type="molecule type" value="Genomic_DNA"/>
</dbReference>
<evidence type="ECO:0000256" key="2">
    <source>
        <dbReference type="ARBA" id="ARBA00022723"/>
    </source>
</evidence>
<keyword evidence="2" id="KW-0479">Metal-binding</keyword>
<reference evidence="9" key="1">
    <citation type="journal article" date="2019" name="Int. J. Syst. Evol. Microbiol.">
        <title>The Global Catalogue of Microorganisms (GCM) 10K type strain sequencing project: providing services to taxonomists for standard genome sequencing and annotation.</title>
        <authorList>
            <consortium name="The Broad Institute Genomics Platform"/>
            <consortium name="The Broad Institute Genome Sequencing Center for Infectious Disease"/>
            <person name="Wu L."/>
            <person name="Ma J."/>
        </authorList>
    </citation>
    <scope>NUCLEOTIDE SEQUENCE [LARGE SCALE GENOMIC DNA]</scope>
    <source>
        <strain evidence="9">CGMCC 1.14993</strain>
    </source>
</reference>
<keyword evidence="5" id="KW-0560">Oxidoreductase</keyword>
<feature type="domain" description="Fe2OG dioxygenase" evidence="7">
    <location>
        <begin position="107"/>
        <end position="210"/>
    </location>
</feature>
<dbReference type="PANTHER" id="PTHR10869:SF246">
    <property type="entry name" value="TRANSMEMBRANE PROLYL 4-HYDROXYLASE"/>
    <property type="match status" value="1"/>
</dbReference>
<dbReference type="GO" id="GO:0004656">
    <property type="term" value="F:procollagen-proline 4-dioxygenase activity"/>
    <property type="evidence" value="ECO:0007669"/>
    <property type="project" value="TreeGrafter"/>
</dbReference>
<evidence type="ECO:0000256" key="4">
    <source>
        <dbReference type="ARBA" id="ARBA00022964"/>
    </source>
</evidence>